<accession>A0ABP8V321</accession>
<keyword evidence="6 9" id="KW-0029">Amino-acid transport</keyword>
<name>A0ABP8V321_9GAMM</name>
<evidence type="ECO:0000256" key="3">
    <source>
        <dbReference type="ARBA" id="ARBA00022448"/>
    </source>
</evidence>
<keyword evidence="7 9" id="KW-1133">Transmembrane helix</keyword>
<dbReference type="PANTHER" id="PTHR30588:SF0">
    <property type="entry name" value="BRANCHED-CHAIN AMINO ACID PERMEASE BRNQ"/>
    <property type="match status" value="1"/>
</dbReference>
<feature type="transmembrane region" description="Helical" evidence="9">
    <location>
        <begin position="382"/>
        <end position="402"/>
    </location>
</feature>
<dbReference type="InterPro" id="IPR004685">
    <property type="entry name" value="Brnchd-chn_aa_trnsp_Livcs"/>
</dbReference>
<keyword evidence="8 9" id="KW-0472">Membrane</keyword>
<evidence type="ECO:0000313" key="11">
    <source>
        <dbReference type="Proteomes" id="UP001500604"/>
    </source>
</evidence>
<feature type="transmembrane region" description="Helical" evidence="9">
    <location>
        <begin position="324"/>
        <end position="343"/>
    </location>
</feature>
<evidence type="ECO:0000256" key="1">
    <source>
        <dbReference type="ARBA" id="ARBA00004651"/>
    </source>
</evidence>
<comment type="caution">
    <text evidence="10">The sequence shown here is derived from an EMBL/GenBank/DDBJ whole genome shotgun (WGS) entry which is preliminary data.</text>
</comment>
<organism evidence="10 11">
    <name type="scientific">Kistimonas scapharcae</name>
    <dbReference type="NCBI Taxonomy" id="1036133"/>
    <lineage>
        <taxon>Bacteria</taxon>
        <taxon>Pseudomonadati</taxon>
        <taxon>Pseudomonadota</taxon>
        <taxon>Gammaproteobacteria</taxon>
        <taxon>Oceanospirillales</taxon>
        <taxon>Endozoicomonadaceae</taxon>
        <taxon>Kistimonas</taxon>
    </lineage>
</organism>
<sequence>MEHPATPNTLTGKALLAMGFMTFALFLGAGNMIFPVLSGQLAGTEAWSAAAGFLVTGVGLPLLGIIAMARVGGGFNDLSQDLPPRLIALIGIIIYLLIGPLYAVPRTAAVSFEIGITPFLDTENSNSDAQQLLFSLVFFAIAWWFSLYPGKLMETVGEIITPALILLLLVLGVAPFINPAGEPGPPFEDYQATAFIQGFLDGYMTMDALAALMFGIVIITNLRSHGVTGRKALTHYCIATGVIAAIGLSLVYIALFNIGATSRVLAPDASNGGQILTTFVEYQFSQWGILILAAIVTLACLTTAIGCITAVAEYFEQLWPRYSYFSLVTAITIACVVMANINLDQLIEFYIPVLLAIYPVAMILILLALIREWLPAPKLSARFTLLLVALCGIADGLHVLPYRAMEYYLLPLNSLPGFSLHLSWVLPAIVSLVVTSLIGFLCTDRQSRAESDSGQ</sequence>
<dbReference type="RefSeq" id="WP_345196032.1">
    <property type="nucleotide sequence ID" value="NZ_BAABFL010000344.1"/>
</dbReference>
<proteinExistence type="inferred from homology"/>
<keyword evidence="4" id="KW-1003">Cell membrane</keyword>
<dbReference type="EMBL" id="BAABFL010000344">
    <property type="protein sequence ID" value="GAA4649969.1"/>
    <property type="molecule type" value="Genomic_DNA"/>
</dbReference>
<feature type="transmembrane region" description="Helical" evidence="9">
    <location>
        <begin position="46"/>
        <end position="66"/>
    </location>
</feature>
<evidence type="ECO:0000256" key="7">
    <source>
        <dbReference type="ARBA" id="ARBA00022989"/>
    </source>
</evidence>
<feature type="transmembrane region" description="Helical" evidence="9">
    <location>
        <begin position="287"/>
        <end position="312"/>
    </location>
</feature>
<feature type="transmembrane region" description="Helical" evidence="9">
    <location>
        <begin position="129"/>
        <end position="147"/>
    </location>
</feature>
<feature type="transmembrane region" description="Helical" evidence="9">
    <location>
        <begin position="349"/>
        <end position="370"/>
    </location>
</feature>
<protein>
    <recommendedName>
        <fullName evidence="9">Branched-chain amino acid transport system carrier protein</fullName>
    </recommendedName>
</protein>
<comment type="function">
    <text evidence="9">Component of the transport system for branched-chain amino acids.</text>
</comment>
<feature type="transmembrane region" description="Helical" evidence="9">
    <location>
        <begin position="86"/>
        <end position="104"/>
    </location>
</feature>
<feature type="transmembrane region" description="Helical" evidence="9">
    <location>
        <begin position="234"/>
        <end position="255"/>
    </location>
</feature>
<evidence type="ECO:0000313" key="10">
    <source>
        <dbReference type="EMBL" id="GAA4649969.1"/>
    </source>
</evidence>
<gene>
    <name evidence="10" type="primary">brnQ_6</name>
    <name evidence="10" type="ORF">GCM10023116_22520</name>
</gene>
<dbReference type="Pfam" id="PF05525">
    <property type="entry name" value="Branch_AA_trans"/>
    <property type="match status" value="1"/>
</dbReference>
<reference evidence="11" key="1">
    <citation type="journal article" date="2019" name="Int. J. Syst. Evol. Microbiol.">
        <title>The Global Catalogue of Microorganisms (GCM) 10K type strain sequencing project: providing services to taxonomists for standard genome sequencing and annotation.</title>
        <authorList>
            <consortium name="The Broad Institute Genomics Platform"/>
            <consortium name="The Broad Institute Genome Sequencing Center for Infectious Disease"/>
            <person name="Wu L."/>
            <person name="Ma J."/>
        </authorList>
    </citation>
    <scope>NUCLEOTIDE SEQUENCE [LARGE SCALE GENOMIC DNA]</scope>
    <source>
        <strain evidence="11">JCM 17805</strain>
    </source>
</reference>
<keyword evidence="3 9" id="KW-0813">Transport</keyword>
<feature type="transmembrane region" description="Helical" evidence="9">
    <location>
        <begin position="203"/>
        <end position="222"/>
    </location>
</feature>
<evidence type="ECO:0000256" key="6">
    <source>
        <dbReference type="ARBA" id="ARBA00022970"/>
    </source>
</evidence>
<comment type="similarity">
    <text evidence="2 9">Belongs to the branched chain amino acid transporter family.</text>
</comment>
<dbReference type="Proteomes" id="UP001500604">
    <property type="component" value="Unassembled WGS sequence"/>
</dbReference>
<evidence type="ECO:0000256" key="2">
    <source>
        <dbReference type="ARBA" id="ARBA00008540"/>
    </source>
</evidence>
<evidence type="ECO:0000256" key="9">
    <source>
        <dbReference type="RuleBase" id="RU362122"/>
    </source>
</evidence>
<evidence type="ECO:0000256" key="5">
    <source>
        <dbReference type="ARBA" id="ARBA00022692"/>
    </source>
</evidence>
<dbReference type="NCBIfam" id="TIGR00796">
    <property type="entry name" value="livcs"/>
    <property type="match status" value="1"/>
</dbReference>
<evidence type="ECO:0000256" key="8">
    <source>
        <dbReference type="ARBA" id="ARBA00023136"/>
    </source>
</evidence>
<keyword evidence="5 9" id="KW-0812">Transmembrane</keyword>
<keyword evidence="11" id="KW-1185">Reference proteome</keyword>
<evidence type="ECO:0000256" key="4">
    <source>
        <dbReference type="ARBA" id="ARBA00022475"/>
    </source>
</evidence>
<dbReference type="PANTHER" id="PTHR30588">
    <property type="entry name" value="BRANCHED-CHAIN AMINO ACID TRANSPORT SYSTEM 2 CARRIER PROTEIN"/>
    <property type="match status" value="1"/>
</dbReference>
<dbReference type="Gene3D" id="1.20.1740.10">
    <property type="entry name" value="Amino acid/polyamine transporter I"/>
    <property type="match status" value="1"/>
</dbReference>
<feature type="transmembrane region" description="Helical" evidence="9">
    <location>
        <begin position="422"/>
        <end position="442"/>
    </location>
</feature>
<feature type="transmembrane region" description="Helical" evidence="9">
    <location>
        <begin position="12"/>
        <end position="34"/>
    </location>
</feature>
<comment type="subcellular location">
    <subcellularLocation>
        <location evidence="9">Cell inner membrane</location>
        <topology evidence="9">Multi-pass membrane protein</topology>
    </subcellularLocation>
    <subcellularLocation>
        <location evidence="1">Cell membrane</location>
        <topology evidence="1">Multi-pass membrane protein</topology>
    </subcellularLocation>
</comment>
<feature type="transmembrane region" description="Helical" evidence="9">
    <location>
        <begin position="159"/>
        <end position="177"/>
    </location>
</feature>